<evidence type="ECO:0000313" key="2">
    <source>
        <dbReference type="Proteomes" id="UP000268096"/>
    </source>
</evidence>
<sequence length="35" mass="3964">MSGLLMLIFGLIYTQQPVYLSYQPLLKIIFSTLTG</sequence>
<comment type="caution">
    <text evidence="1">The sequence shown here is derived from an EMBL/GenBank/DDBJ whole genome shotgun (WGS) entry which is preliminary data.</text>
</comment>
<gene>
    <name evidence="1" type="ORF">ALP48_03808</name>
</gene>
<accession>A0A0Q0CHM7</accession>
<dbReference type="EMBL" id="RBTH01000052">
    <property type="protein sequence ID" value="RMT50341.1"/>
    <property type="molecule type" value="Genomic_DNA"/>
</dbReference>
<name>A0A0Q0CHM7_PSESX</name>
<protein>
    <submittedName>
        <fullName evidence="1">Uncharacterized protein</fullName>
    </submittedName>
</protein>
<organism evidence="1 2">
    <name type="scientific">Pseudomonas syringae pv. solidagae</name>
    <dbReference type="NCBI Taxonomy" id="264458"/>
    <lineage>
        <taxon>Bacteria</taxon>
        <taxon>Pseudomonadati</taxon>
        <taxon>Pseudomonadota</taxon>
        <taxon>Gammaproteobacteria</taxon>
        <taxon>Pseudomonadales</taxon>
        <taxon>Pseudomonadaceae</taxon>
        <taxon>Pseudomonas</taxon>
        <taxon>Pseudomonas syringae</taxon>
    </lineage>
</organism>
<dbReference type="AlphaFoldDB" id="A0A0Q0CHM7"/>
<reference evidence="1 2" key="1">
    <citation type="submission" date="2018-08" db="EMBL/GenBank/DDBJ databases">
        <title>Recombination of ecologically and evolutionarily significant loci maintains genetic cohesion in the Pseudomonas syringae species complex.</title>
        <authorList>
            <person name="Dillon M."/>
            <person name="Thakur S."/>
            <person name="Almeida R.N.D."/>
            <person name="Weir B.S."/>
            <person name="Guttman D.S."/>
        </authorList>
    </citation>
    <scope>NUCLEOTIDE SEQUENCE [LARGE SCALE GENOMIC DNA]</scope>
    <source>
        <strain evidence="1 2">ICMP 16926</strain>
    </source>
</reference>
<proteinExistence type="predicted"/>
<evidence type="ECO:0000313" key="1">
    <source>
        <dbReference type="EMBL" id="RMT50341.1"/>
    </source>
</evidence>
<dbReference type="Proteomes" id="UP000268096">
    <property type="component" value="Unassembled WGS sequence"/>
</dbReference>